<dbReference type="PANTHER" id="PTHR39965">
    <property type="entry name" value="CRISPR SYSTEM CMR SUBUNIT CMR6"/>
    <property type="match status" value="1"/>
</dbReference>
<dbReference type="InterPro" id="IPR010172">
    <property type="entry name" value="CRISPR-assoc_prot_TM1791"/>
</dbReference>
<organism evidence="4">
    <name type="scientific">Ignisphaera aggregans</name>
    <dbReference type="NCBI Taxonomy" id="334771"/>
    <lineage>
        <taxon>Archaea</taxon>
        <taxon>Thermoproteota</taxon>
        <taxon>Thermoprotei</taxon>
        <taxon>Desulfurococcales</taxon>
        <taxon>Desulfurococcaceae</taxon>
        <taxon>Ignisphaera</taxon>
    </lineage>
</organism>
<dbReference type="Pfam" id="PF03787">
    <property type="entry name" value="RAMPs"/>
    <property type="match status" value="1"/>
</dbReference>
<evidence type="ECO:0000259" key="2">
    <source>
        <dbReference type="Pfam" id="PF03787"/>
    </source>
</evidence>
<evidence type="ECO:0000256" key="1">
    <source>
        <dbReference type="ARBA" id="ARBA00023118"/>
    </source>
</evidence>
<dbReference type="GO" id="GO:0051607">
    <property type="term" value="P:defense response to virus"/>
    <property type="evidence" value="ECO:0007669"/>
    <property type="project" value="UniProtKB-KW"/>
</dbReference>
<reference evidence="4" key="1">
    <citation type="journal article" date="2020" name="mSystems">
        <title>Genome- and Community-Level Interaction Insights into Carbon Utilization and Element Cycling Functions of Hydrothermarchaeota in Hydrothermal Sediment.</title>
        <authorList>
            <person name="Zhou Z."/>
            <person name="Liu Y."/>
            <person name="Xu W."/>
            <person name="Pan J."/>
            <person name="Luo Z.H."/>
            <person name="Li M."/>
        </authorList>
    </citation>
    <scope>NUCLEOTIDE SEQUENCE [LARGE SCALE GENOMIC DNA]</scope>
    <source>
        <strain evidence="3">SpSt-629</strain>
        <strain evidence="4">SpSt-688</strain>
    </source>
</reference>
<proteinExistence type="predicted"/>
<gene>
    <name evidence="4" type="primary">cmr6</name>
    <name evidence="3" type="ORF">ENT99_01840</name>
    <name evidence="4" type="ORF">ENU64_04785</name>
</gene>
<keyword evidence="1" id="KW-0051">Antiviral defense</keyword>
<dbReference type="EMBL" id="DTAU01000042">
    <property type="protein sequence ID" value="HFQ78431.1"/>
    <property type="molecule type" value="Genomic_DNA"/>
</dbReference>
<name>A0A7J3MYW0_9CREN</name>
<dbReference type="InterPro" id="IPR005537">
    <property type="entry name" value="RAMP_III_fam"/>
</dbReference>
<dbReference type="PANTHER" id="PTHR39965:SF1">
    <property type="entry name" value="CRISPR SYSTEM CMR SUBUNIT CMR6"/>
    <property type="match status" value="1"/>
</dbReference>
<dbReference type="EMBL" id="DTDH01000146">
    <property type="protein sequence ID" value="HGT98728.1"/>
    <property type="molecule type" value="Genomic_DNA"/>
</dbReference>
<evidence type="ECO:0000313" key="3">
    <source>
        <dbReference type="EMBL" id="HFQ78431.1"/>
    </source>
</evidence>
<accession>A0A7J3MYW0</accession>
<dbReference type="NCBIfam" id="TIGR01898">
    <property type="entry name" value="cas_TM1791_cmr6"/>
    <property type="match status" value="1"/>
</dbReference>
<dbReference type="AlphaFoldDB" id="A0A7J3MYW0"/>
<protein>
    <submittedName>
        <fullName evidence="4">Type III-B CRISPR module RAMP protein Cmr6</fullName>
    </submittedName>
</protein>
<evidence type="ECO:0000313" key="4">
    <source>
        <dbReference type="EMBL" id="HGT98728.1"/>
    </source>
</evidence>
<comment type="caution">
    <text evidence="4">The sequence shown here is derived from an EMBL/GenBank/DDBJ whole genome shotgun (WGS) entry which is preliminary data.</text>
</comment>
<feature type="domain" description="CRISPR type III-associated protein" evidence="2">
    <location>
        <begin position="128"/>
        <end position="275"/>
    </location>
</feature>
<sequence>MANEGRDRSMREVGSNCSCLNDCLASSIKSVSNNIISILNKSFVDCFLKCSECCKDINYVSEFSKIASVRLMNIYRCESAKHLLSYTKEYVNKLVEAIKQVFHVVITFRVRLVSRLAVHCASHHLPLEISLAWDPVLNVPYIPSSSLRGVVRAFFEANNVVVHGRNLAELFGSTEYSSDIVFFDVYPVECGEEYLIEADVITPHYSEIEGVIDEASSSPTPLIFPVLAPGTELLVVVALKEPLEAGLLNGFVDNIGKALESGLGAKTSVGYGRISVLSKKVEK</sequence>